<comment type="caution">
    <text evidence="3">The sequence shown here is derived from an EMBL/GenBank/DDBJ whole genome shotgun (WGS) entry which is preliminary data.</text>
</comment>
<organism evidence="3">
    <name type="scientific">Sesamum angustifolium</name>
    <dbReference type="NCBI Taxonomy" id="2727405"/>
    <lineage>
        <taxon>Eukaryota</taxon>
        <taxon>Viridiplantae</taxon>
        <taxon>Streptophyta</taxon>
        <taxon>Embryophyta</taxon>
        <taxon>Tracheophyta</taxon>
        <taxon>Spermatophyta</taxon>
        <taxon>Magnoliopsida</taxon>
        <taxon>eudicotyledons</taxon>
        <taxon>Gunneridae</taxon>
        <taxon>Pentapetalae</taxon>
        <taxon>asterids</taxon>
        <taxon>lamiids</taxon>
        <taxon>Lamiales</taxon>
        <taxon>Pedaliaceae</taxon>
        <taxon>Sesamum</taxon>
    </lineage>
</organism>
<evidence type="ECO:0008006" key="4">
    <source>
        <dbReference type="Google" id="ProtNLM"/>
    </source>
</evidence>
<dbReference type="PANTHER" id="PTHR47242:SF1">
    <property type="entry name" value="TRAF-LIKE FAMILY PROTEIN"/>
    <property type="match status" value="1"/>
</dbReference>
<reference evidence="3" key="2">
    <citation type="journal article" date="2024" name="Plant">
        <title>Genomic evolution and insights into agronomic trait innovations of Sesamum species.</title>
        <authorList>
            <person name="Miao H."/>
            <person name="Wang L."/>
            <person name="Qu L."/>
            <person name="Liu H."/>
            <person name="Sun Y."/>
            <person name="Le M."/>
            <person name="Wang Q."/>
            <person name="Wei S."/>
            <person name="Zheng Y."/>
            <person name="Lin W."/>
            <person name="Duan Y."/>
            <person name="Cao H."/>
            <person name="Xiong S."/>
            <person name="Wang X."/>
            <person name="Wei L."/>
            <person name="Li C."/>
            <person name="Ma Q."/>
            <person name="Ju M."/>
            <person name="Zhao R."/>
            <person name="Li G."/>
            <person name="Mu C."/>
            <person name="Tian Q."/>
            <person name="Mei H."/>
            <person name="Zhang T."/>
            <person name="Gao T."/>
            <person name="Zhang H."/>
        </authorList>
    </citation>
    <scope>NUCLEOTIDE SEQUENCE</scope>
    <source>
        <strain evidence="3">G01</strain>
    </source>
</reference>
<sequence>MAIVNQKNPSKTVWKESSICTKTWNNSVLQFMKVSDMLEADAGFLLRDTVVFVCEILDCCPWFEFSDLEVLASEDDQDALTTDPDELIDSDDSEDLSGDEEDIFRNLLSRAGFHLTYGDNSSQPQVTLREKLLMDAGAIAGFLTGLRVYLDDPAKVKRLLLPTKISGSNDGKKIKKNDESSPSLMNLLMGVKVLQQAIIDLLLDIMVECCQPSEESSSDDSLDISSKPSPDGTGATSPLGSDVDNGLTDSTAFCGGEIRPGDWRNLFVHQRHLLLVHTKWPEQSEELLGLIVNSLRALDGAVPQGCPEPRRRPQSAQKIALVLDKAPKHLQPDLVALVPKLVEQSEHPLAASALMDRLQKPDAEPALRLPVFGALSQLECGSDVWERVLFQSLELLADSNAEPLAATFDFIFKAALHCQHLPEAVRSVRVRLKNLGTEVSPCVLDYLSRTVNSCADIAESILRDINCDDDFGDNFSPRDCGLFIFGESGPKSERLHSAEDQASHGCSHFSDIYILIEMLSIPCLAVEAAQTFERAVARGAFVPQSVAVVLERRLAKQLDFTPQYVAEIQQPNLVMEGEAIEQLRAQRDDFTSVLGLAETLALSKDSRVKGFVKILYTMLFKCYADESRRLRMLKRLVDRATSSADASRDVDLDMEVLVILVCEEQETVRPVLSMMREVAELANVDRAALWHQLCASEDDILRIREERKAENASLLKEKAVLSQRLTESEATNSRLKSEMRAEMDRFARERKELIEQVQEIESQLEWVRSERDDEITKLMAEKKVLQDRLYDAETQLSQLKSRKRDELKRVMKEKNALAERLKSAEAARKRFDEELKRFATENVTREELRQSLEDEVRRLTQTVGQTEGEKREKEEQVARCEAYIDGMESKLQACEQYIHHLEAQLQEEMSRHAPLYGAGLEALSMKELETISRIHEEGLRQIHAIQQRKGSPAGSPLVSSHNLPHTHGLYPPTPPPMAVGLPPPLITNGVGIHSNGHVNGGAGPWFNR</sequence>
<proteinExistence type="predicted"/>
<dbReference type="Gene3D" id="1.10.287.1490">
    <property type="match status" value="1"/>
</dbReference>
<feature type="coiled-coil region" evidence="1">
    <location>
        <begin position="736"/>
        <end position="904"/>
    </location>
</feature>
<reference evidence="3" key="1">
    <citation type="submission" date="2020-06" db="EMBL/GenBank/DDBJ databases">
        <authorList>
            <person name="Li T."/>
            <person name="Hu X."/>
            <person name="Zhang T."/>
            <person name="Song X."/>
            <person name="Zhang H."/>
            <person name="Dai N."/>
            <person name="Sheng W."/>
            <person name="Hou X."/>
            <person name="Wei L."/>
        </authorList>
    </citation>
    <scope>NUCLEOTIDE SEQUENCE</scope>
    <source>
        <strain evidence="3">G01</strain>
        <tissue evidence="3">Leaf</tissue>
    </source>
</reference>
<dbReference type="PANTHER" id="PTHR47242">
    <property type="entry name" value="TRAF-LIKE FAMILY PROTEIN"/>
    <property type="match status" value="1"/>
</dbReference>
<accession>A0AAW2MGT6</accession>
<name>A0AAW2MGT6_9LAMI</name>
<evidence type="ECO:0000256" key="2">
    <source>
        <dbReference type="SAM" id="MobiDB-lite"/>
    </source>
</evidence>
<keyword evidence="1" id="KW-0175">Coiled coil</keyword>
<feature type="region of interest" description="Disordered" evidence="2">
    <location>
        <begin position="214"/>
        <end position="246"/>
    </location>
</feature>
<evidence type="ECO:0000256" key="1">
    <source>
        <dbReference type="SAM" id="Coils"/>
    </source>
</evidence>
<feature type="region of interest" description="Disordered" evidence="2">
    <location>
        <begin position="948"/>
        <end position="970"/>
    </location>
</feature>
<gene>
    <name evidence="3" type="ORF">Sangu_1604500</name>
</gene>
<dbReference type="SUPFAM" id="SSF49599">
    <property type="entry name" value="TRAF domain-like"/>
    <property type="match status" value="1"/>
</dbReference>
<evidence type="ECO:0000313" key="3">
    <source>
        <dbReference type="EMBL" id="KAL0330590.1"/>
    </source>
</evidence>
<dbReference type="AlphaFoldDB" id="A0AAW2MGT6"/>
<protein>
    <recommendedName>
        <fullName evidence="4">TRAF-like family protein</fullName>
    </recommendedName>
</protein>
<dbReference type="EMBL" id="JACGWK010000010">
    <property type="protein sequence ID" value="KAL0330590.1"/>
    <property type="molecule type" value="Genomic_DNA"/>
</dbReference>